<feature type="region of interest" description="Disordered" evidence="1">
    <location>
        <begin position="1"/>
        <end position="70"/>
    </location>
</feature>
<evidence type="ECO:0000256" key="1">
    <source>
        <dbReference type="SAM" id="MobiDB-lite"/>
    </source>
</evidence>
<feature type="compositionally biased region" description="Basic and acidic residues" evidence="1">
    <location>
        <begin position="242"/>
        <end position="258"/>
    </location>
</feature>
<accession>A0A1J8PYB2</accession>
<sequence length="491" mass="54102">MHSLSSLSNSLQPIISGPSLQRLNHHSSTRSHVKWSTPLTHTRVIPAREAEPAADVPSSQHGDVGTISGAINDLDLTPTASDASGASIKPLQVVHQPESTLHPSSRIPSPQPLPFGAIQAAIPQIHSSMANPSLRFMLTAYHKAHGPQKTSVVTDKNFIGTMTTEPNTVSGPVNQTIPITTLESNDTPSSTTTLPSYDIDSDEMDQLQKDPLSNQKSSARKERNTPTPPSDVNMKVNATKRRSIEIESSDSDRYSDGPRKRRKGTSHANTNGIKQHTRDVVLEGPRSIAHAFNDVIAGKQAEIHAKPAPAPPRERQSTNIDISVPHAVRGRKVPAGTSSAVATSSKVRVEEMEDAKDEDMDDEDEEDDEEELAIETGDSLQAHVHASMVSRKVRCWADKLKEIRDTWLESIFEEQTVPIPTREILELLKDMDELKDWVTRVEVEDARLEELLDTLVRHKLKDGSDANKVAVRILDNFAQRFHGVRYPPRHG</sequence>
<feature type="compositionally biased region" description="Polar residues" evidence="1">
    <location>
        <begin position="336"/>
        <end position="346"/>
    </location>
</feature>
<dbReference type="AlphaFoldDB" id="A0A1J8PYB2"/>
<protein>
    <submittedName>
        <fullName evidence="2">Uncharacterized protein</fullName>
    </submittedName>
</protein>
<feature type="compositionally biased region" description="Basic residues" evidence="1">
    <location>
        <begin position="23"/>
        <end position="33"/>
    </location>
</feature>
<dbReference type="OrthoDB" id="2682862at2759"/>
<feature type="region of interest" description="Disordered" evidence="1">
    <location>
        <begin position="332"/>
        <end position="368"/>
    </location>
</feature>
<feature type="compositionally biased region" description="Polar residues" evidence="1">
    <location>
        <begin position="1"/>
        <end position="22"/>
    </location>
</feature>
<comment type="caution">
    <text evidence="2">The sequence shown here is derived from an EMBL/GenBank/DDBJ whole genome shotgun (WGS) entry which is preliminary data.</text>
</comment>
<proteinExistence type="predicted"/>
<evidence type="ECO:0000313" key="2">
    <source>
        <dbReference type="EMBL" id="OJA12731.1"/>
    </source>
</evidence>
<dbReference type="Proteomes" id="UP000183567">
    <property type="component" value="Unassembled WGS sequence"/>
</dbReference>
<feature type="region of interest" description="Disordered" evidence="1">
    <location>
        <begin position="163"/>
        <end position="280"/>
    </location>
</feature>
<feature type="compositionally biased region" description="Polar residues" evidence="1">
    <location>
        <begin position="163"/>
        <end position="195"/>
    </location>
</feature>
<keyword evidence="3" id="KW-1185">Reference proteome</keyword>
<gene>
    <name evidence="2" type="ORF">AZE42_05797</name>
</gene>
<feature type="compositionally biased region" description="Acidic residues" evidence="1">
    <location>
        <begin position="351"/>
        <end position="368"/>
    </location>
</feature>
<evidence type="ECO:0000313" key="3">
    <source>
        <dbReference type="Proteomes" id="UP000183567"/>
    </source>
</evidence>
<name>A0A1J8PYB2_9AGAM</name>
<reference evidence="2 3" key="1">
    <citation type="submission" date="2016-03" db="EMBL/GenBank/DDBJ databases">
        <title>Comparative genomics of the ectomycorrhizal sister species Rhizopogon vinicolor and Rhizopogon vesiculosus (Basidiomycota: Boletales) reveals a divergence of the mating type B locus.</title>
        <authorList>
            <person name="Mujic A.B."/>
            <person name="Kuo A."/>
            <person name="Tritt A."/>
            <person name="Lipzen A."/>
            <person name="Chen C."/>
            <person name="Johnson J."/>
            <person name="Sharma A."/>
            <person name="Barry K."/>
            <person name="Grigoriev I.V."/>
            <person name="Spatafora J.W."/>
        </authorList>
    </citation>
    <scope>NUCLEOTIDE SEQUENCE [LARGE SCALE GENOMIC DNA]</scope>
    <source>
        <strain evidence="2 3">AM-OR11-056</strain>
    </source>
</reference>
<dbReference type="EMBL" id="LVVM01004525">
    <property type="protein sequence ID" value="OJA12731.1"/>
    <property type="molecule type" value="Genomic_DNA"/>
</dbReference>
<organism evidence="2 3">
    <name type="scientific">Rhizopogon vesiculosus</name>
    <dbReference type="NCBI Taxonomy" id="180088"/>
    <lineage>
        <taxon>Eukaryota</taxon>
        <taxon>Fungi</taxon>
        <taxon>Dikarya</taxon>
        <taxon>Basidiomycota</taxon>
        <taxon>Agaricomycotina</taxon>
        <taxon>Agaricomycetes</taxon>
        <taxon>Agaricomycetidae</taxon>
        <taxon>Boletales</taxon>
        <taxon>Suillineae</taxon>
        <taxon>Rhizopogonaceae</taxon>
        <taxon>Rhizopogon</taxon>
    </lineage>
</organism>